<evidence type="ECO:0000256" key="3">
    <source>
        <dbReference type="ARBA" id="ARBA00011489"/>
    </source>
</evidence>
<dbReference type="NCBIfam" id="TIGR01569">
    <property type="entry name" value="A_tha_TIGR01569"/>
    <property type="match status" value="1"/>
</dbReference>
<organism evidence="10 11">
    <name type="scientific">Vitis vinifera</name>
    <name type="common">Grape</name>
    <dbReference type="NCBI Taxonomy" id="29760"/>
    <lineage>
        <taxon>Eukaryota</taxon>
        <taxon>Viridiplantae</taxon>
        <taxon>Streptophyta</taxon>
        <taxon>Embryophyta</taxon>
        <taxon>Tracheophyta</taxon>
        <taxon>Spermatophyta</taxon>
        <taxon>Magnoliopsida</taxon>
        <taxon>eudicotyledons</taxon>
        <taxon>Gunneridae</taxon>
        <taxon>Pentapetalae</taxon>
        <taxon>rosids</taxon>
        <taxon>Vitales</taxon>
        <taxon>Vitaceae</taxon>
        <taxon>Viteae</taxon>
        <taxon>Vitis</taxon>
    </lineage>
</organism>
<keyword evidence="5 8" id="KW-0812">Transmembrane</keyword>
<comment type="similarity">
    <text evidence="2 8">Belongs to the Casparian strip membrane proteins (CASP) family.</text>
</comment>
<name>A0A438K9N3_VITVI</name>
<comment type="caution">
    <text evidence="10">The sequence shown here is derived from an EMBL/GenBank/DDBJ whole genome shotgun (WGS) entry which is preliminary data.</text>
</comment>
<dbReference type="Proteomes" id="UP000288805">
    <property type="component" value="Unassembled WGS sequence"/>
</dbReference>
<evidence type="ECO:0000256" key="1">
    <source>
        <dbReference type="ARBA" id="ARBA00004651"/>
    </source>
</evidence>
<evidence type="ECO:0000256" key="7">
    <source>
        <dbReference type="ARBA" id="ARBA00023136"/>
    </source>
</evidence>
<dbReference type="AlphaFoldDB" id="A0A438K9N3"/>
<evidence type="ECO:0000256" key="2">
    <source>
        <dbReference type="ARBA" id="ARBA00007651"/>
    </source>
</evidence>
<dbReference type="Pfam" id="PF04535">
    <property type="entry name" value="CASP_dom"/>
    <property type="match status" value="1"/>
</dbReference>
<dbReference type="InterPro" id="IPR006702">
    <property type="entry name" value="CASP_dom"/>
</dbReference>
<feature type="transmembrane region" description="Helical" evidence="8">
    <location>
        <begin position="68"/>
        <end position="88"/>
    </location>
</feature>
<evidence type="ECO:0000256" key="8">
    <source>
        <dbReference type="RuleBase" id="RU361233"/>
    </source>
</evidence>
<protein>
    <recommendedName>
        <fullName evidence="8">CASP-like protein</fullName>
    </recommendedName>
</protein>
<keyword evidence="4 8" id="KW-1003">Cell membrane</keyword>
<evidence type="ECO:0000256" key="4">
    <source>
        <dbReference type="ARBA" id="ARBA00022475"/>
    </source>
</evidence>
<dbReference type="PANTHER" id="PTHR36488:SF8">
    <property type="entry name" value="CASP-LIKE PROTEIN 1U1"/>
    <property type="match status" value="1"/>
</dbReference>
<evidence type="ECO:0000256" key="6">
    <source>
        <dbReference type="ARBA" id="ARBA00022989"/>
    </source>
</evidence>
<dbReference type="PANTHER" id="PTHR36488">
    <property type="entry name" value="CASP-LIKE PROTEIN 1U1"/>
    <property type="match status" value="1"/>
</dbReference>
<feature type="domain" description="Casparian strip membrane protein" evidence="9">
    <location>
        <begin position="22"/>
        <end position="164"/>
    </location>
</feature>
<dbReference type="GO" id="GO:0005886">
    <property type="term" value="C:plasma membrane"/>
    <property type="evidence" value="ECO:0007669"/>
    <property type="project" value="UniProtKB-SubCell"/>
</dbReference>
<dbReference type="InterPro" id="IPR006459">
    <property type="entry name" value="CASP/CASPL"/>
</dbReference>
<evidence type="ECO:0000256" key="5">
    <source>
        <dbReference type="ARBA" id="ARBA00022692"/>
    </source>
</evidence>
<evidence type="ECO:0000259" key="9">
    <source>
        <dbReference type="Pfam" id="PF04535"/>
    </source>
</evidence>
<evidence type="ECO:0000313" key="10">
    <source>
        <dbReference type="EMBL" id="RVX17926.1"/>
    </source>
</evidence>
<evidence type="ECO:0000313" key="11">
    <source>
        <dbReference type="Proteomes" id="UP000288805"/>
    </source>
</evidence>
<dbReference type="OrthoDB" id="1904499at2759"/>
<comment type="subcellular location">
    <subcellularLocation>
        <location evidence="1 8">Cell membrane</location>
        <topology evidence="1 8">Multi-pass membrane protein</topology>
    </subcellularLocation>
</comment>
<dbReference type="EMBL" id="QGNW01000012">
    <property type="protein sequence ID" value="RVX17926.1"/>
    <property type="molecule type" value="Genomic_DNA"/>
</dbReference>
<dbReference type="InterPro" id="IPR044173">
    <property type="entry name" value="CASPL"/>
</dbReference>
<dbReference type="SMR" id="A0A438K9N3"/>
<reference evidence="10 11" key="1">
    <citation type="journal article" date="2018" name="PLoS Genet.">
        <title>Population sequencing reveals clonal diversity and ancestral inbreeding in the grapevine cultivar Chardonnay.</title>
        <authorList>
            <person name="Roach M.J."/>
            <person name="Johnson D.L."/>
            <person name="Bohlmann J."/>
            <person name="van Vuuren H.J."/>
            <person name="Jones S.J."/>
            <person name="Pretorius I.S."/>
            <person name="Schmidt S.A."/>
            <person name="Borneman A.R."/>
        </authorList>
    </citation>
    <scope>NUCLEOTIDE SEQUENCE [LARGE SCALE GENOMIC DNA]</scope>
    <source>
        <strain evidence="11">cv. Chardonnay</strain>
        <tissue evidence="10">Leaf</tissue>
    </source>
</reference>
<feature type="transmembrane region" description="Helical" evidence="8">
    <location>
        <begin position="21"/>
        <end position="43"/>
    </location>
</feature>
<comment type="subunit">
    <text evidence="3 8">Homodimer and heterodimers.</text>
</comment>
<keyword evidence="6 8" id="KW-1133">Transmembrane helix</keyword>
<feature type="transmembrane region" description="Helical" evidence="8">
    <location>
        <begin position="100"/>
        <end position="128"/>
    </location>
</feature>
<feature type="transmembrane region" description="Helical" evidence="8">
    <location>
        <begin position="153"/>
        <end position="173"/>
    </location>
</feature>
<sequence>MAGIEAKFQQNPPLGTHKLFLGAHICLRILTVTATLTAAWMMITSKQTVEVYGIQVEAKYSYSSAFKFFSYANAIACGCSVLTLFPAFSLFYRGSTPMKFFFLFLHDLCMMSLVLAGCAAATAIGYVGRYGNNHAGWMAICDQFDEYCNRIRLSLMFSYLAFVFILMLTIMSANKSREIRV</sequence>
<accession>A0A438K9N3</accession>
<proteinExistence type="inferred from homology"/>
<gene>
    <name evidence="10" type="primary">VIT_17s0000g00560_1</name>
    <name evidence="10" type="ORF">CK203_003984</name>
</gene>
<dbReference type="Gramene" id="Vitis17g00057.t01">
    <property type="protein sequence ID" value="Vitis17g00057.t01.CDS"/>
    <property type="gene ID" value="Vitis17g00057"/>
</dbReference>
<keyword evidence="7 8" id="KW-0472">Membrane</keyword>